<proteinExistence type="predicted"/>
<protein>
    <recommendedName>
        <fullName evidence="2">RNA ligase domain-containing protein</fullName>
    </recommendedName>
</protein>
<organism evidence="3 4">
    <name type="scientific">Podospora fimiseda</name>
    <dbReference type="NCBI Taxonomy" id="252190"/>
    <lineage>
        <taxon>Eukaryota</taxon>
        <taxon>Fungi</taxon>
        <taxon>Dikarya</taxon>
        <taxon>Ascomycota</taxon>
        <taxon>Pezizomycotina</taxon>
        <taxon>Sordariomycetes</taxon>
        <taxon>Sordariomycetidae</taxon>
        <taxon>Sordariales</taxon>
        <taxon>Podosporaceae</taxon>
        <taxon>Podospora</taxon>
    </lineage>
</organism>
<dbReference type="SUPFAM" id="SSF56091">
    <property type="entry name" value="DNA ligase/mRNA capping enzyme, catalytic domain"/>
    <property type="match status" value="1"/>
</dbReference>
<feature type="region of interest" description="Disordered" evidence="1">
    <location>
        <begin position="438"/>
        <end position="473"/>
    </location>
</feature>
<evidence type="ECO:0000313" key="3">
    <source>
        <dbReference type="EMBL" id="KAK4221965.1"/>
    </source>
</evidence>
<reference evidence="3" key="1">
    <citation type="journal article" date="2023" name="Mol. Phylogenet. Evol.">
        <title>Genome-scale phylogeny and comparative genomics of the fungal order Sordariales.</title>
        <authorList>
            <person name="Hensen N."/>
            <person name="Bonometti L."/>
            <person name="Westerberg I."/>
            <person name="Brannstrom I.O."/>
            <person name="Guillou S."/>
            <person name="Cros-Aarteil S."/>
            <person name="Calhoun S."/>
            <person name="Haridas S."/>
            <person name="Kuo A."/>
            <person name="Mondo S."/>
            <person name="Pangilinan J."/>
            <person name="Riley R."/>
            <person name="LaButti K."/>
            <person name="Andreopoulos B."/>
            <person name="Lipzen A."/>
            <person name="Chen C."/>
            <person name="Yan M."/>
            <person name="Daum C."/>
            <person name="Ng V."/>
            <person name="Clum A."/>
            <person name="Steindorff A."/>
            <person name="Ohm R.A."/>
            <person name="Martin F."/>
            <person name="Silar P."/>
            <person name="Natvig D.O."/>
            <person name="Lalanne C."/>
            <person name="Gautier V."/>
            <person name="Ament-Velasquez S.L."/>
            <person name="Kruys A."/>
            <person name="Hutchinson M.I."/>
            <person name="Powell A.J."/>
            <person name="Barry K."/>
            <person name="Miller A.N."/>
            <person name="Grigoriev I.V."/>
            <person name="Debuchy R."/>
            <person name="Gladieux P."/>
            <person name="Hiltunen Thoren M."/>
            <person name="Johannesson H."/>
        </authorList>
    </citation>
    <scope>NUCLEOTIDE SEQUENCE</scope>
    <source>
        <strain evidence="3">CBS 990.96</strain>
    </source>
</reference>
<dbReference type="Pfam" id="PF09414">
    <property type="entry name" value="RNA_ligase"/>
    <property type="match status" value="1"/>
</dbReference>
<dbReference type="InterPro" id="IPR021122">
    <property type="entry name" value="RNA_ligase_dom_REL/Rnl2"/>
</dbReference>
<name>A0AAN7BGL7_9PEZI</name>
<feature type="domain" description="RNA ligase" evidence="2">
    <location>
        <begin position="223"/>
        <end position="413"/>
    </location>
</feature>
<gene>
    <name evidence="3" type="ORF">QBC38DRAFT_376134</name>
</gene>
<dbReference type="Proteomes" id="UP001301958">
    <property type="component" value="Unassembled WGS sequence"/>
</dbReference>
<evidence type="ECO:0000259" key="2">
    <source>
        <dbReference type="Pfam" id="PF09414"/>
    </source>
</evidence>
<dbReference type="Gene3D" id="3.30.470.30">
    <property type="entry name" value="DNA ligase/mRNA capping enzyme"/>
    <property type="match status" value="1"/>
</dbReference>
<accession>A0AAN7BGL7</accession>
<dbReference type="AlphaFoldDB" id="A0AAN7BGL7"/>
<evidence type="ECO:0000256" key="1">
    <source>
        <dbReference type="SAM" id="MobiDB-lite"/>
    </source>
</evidence>
<sequence>MFEVDVARRLVTVRRVSAVLQTYIPGTSYQHLEIDGWLVIFKVGYVATYEHRMPLRAGDLVVFFELDSWIPANAPIDKVRLDKAVRIQAQMNGVDGYRVCTHTHTRNHLTRGRTWDEEKFISEGFVVELRRIPDIQRAYLTDRSTARNNGLSGEALDAHMRTIDYSHVLGVVKYEKRGEALNKDVINPKAPKFVLGMTVNSYEKCQNMFPFAPKYKVAPKYIYQMTTKLDGAAMTVYFVTRKSKYYPHLPSFEDTSEDYKKRAVFRNGRFGVCSAKCDISRDTNGPNTAHYFWTAVKLYLNLILHKLGEDIVIQGELVGHKVSENAYQYKKQAPHDFFVSGIYNPNTGYHWNTRRVAAFAAEHKLKHVPIRGEVMIPDLASNFAGLQALADELEESQGLVFRRMQDPERCFKVLNKNWEAVKAAGRARVAPVAPVGVAGPVQGPTQPDAATSAGDDASCATGPSEDQRPDNAL</sequence>
<evidence type="ECO:0000313" key="4">
    <source>
        <dbReference type="Proteomes" id="UP001301958"/>
    </source>
</evidence>
<reference evidence="3" key="2">
    <citation type="submission" date="2023-05" db="EMBL/GenBank/DDBJ databases">
        <authorList>
            <consortium name="Lawrence Berkeley National Laboratory"/>
            <person name="Steindorff A."/>
            <person name="Hensen N."/>
            <person name="Bonometti L."/>
            <person name="Westerberg I."/>
            <person name="Brannstrom I.O."/>
            <person name="Guillou S."/>
            <person name="Cros-Aarteil S."/>
            <person name="Calhoun S."/>
            <person name="Haridas S."/>
            <person name="Kuo A."/>
            <person name="Mondo S."/>
            <person name="Pangilinan J."/>
            <person name="Riley R."/>
            <person name="Labutti K."/>
            <person name="Andreopoulos B."/>
            <person name="Lipzen A."/>
            <person name="Chen C."/>
            <person name="Yanf M."/>
            <person name="Daum C."/>
            <person name="Ng V."/>
            <person name="Clum A."/>
            <person name="Ohm R."/>
            <person name="Martin F."/>
            <person name="Silar P."/>
            <person name="Natvig D."/>
            <person name="Lalanne C."/>
            <person name="Gautier V."/>
            <person name="Ament-Velasquez S.L."/>
            <person name="Kruys A."/>
            <person name="Hutchinson M.I."/>
            <person name="Powell A.J."/>
            <person name="Barry K."/>
            <person name="Miller A.N."/>
            <person name="Grigoriev I.V."/>
            <person name="Debuchy R."/>
            <person name="Gladieux P."/>
            <person name="Thoren M.H."/>
            <person name="Johannesson H."/>
        </authorList>
    </citation>
    <scope>NUCLEOTIDE SEQUENCE</scope>
    <source>
        <strain evidence="3">CBS 990.96</strain>
    </source>
</reference>
<dbReference type="EMBL" id="MU865501">
    <property type="protein sequence ID" value="KAK4221965.1"/>
    <property type="molecule type" value="Genomic_DNA"/>
</dbReference>
<keyword evidence="4" id="KW-1185">Reference proteome</keyword>
<comment type="caution">
    <text evidence="3">The sequence shown here is derived from an EMBL/GenBank/DDBJ whole genome shotgun (WGS) entry which is preliminary data.</text>
</comment>